<dbReference type="GO" id="GO:0002151">
    <property type="term" value="F:G-quadruplex RNA binding"/>
    <property type="evidence" value="ECO:0007669"/>
    <property type="project" value="InterPro"/>
</dbReference>
<feature type="domain" description="FHA" evidence="2">
    <location>
        <begin position="728"/>
        <end position="784"/>
    </location>
</feature>
<dbReference type="InterPro" id="IPR037912">
    <property type="entry name" value="MCRS1"/>
</dbReference>
<organism evidence="3 4">
    <name type="scientific">Cucurbita argyrosperma subsp. sororia</name>
    <dbReference type="NCBI Taxonomy" id="37648"/>
    <lineage>
        <taxon>Eukaryota</taxon>
        <taxon>Viridiplantae</taxon>
        <taxon>Streptophyta</taxon>
        <taxon>Embryophyta</taxon>
        <taxon>Tracheophyta</taxon>
        <taxon>Spermatophyta</taxon>
        <taxon>Magnoliopsida</taxon>
        <taxon>eudicotyledons</taxon>
        <taxon>Gunneridae</taxon>
        <taxon>Pentapetalae</taxon>
        <taxon>rosids</taxon>
        <taxon>fabids</taxon>
        <taxon>Cucurbitales</taxon>
        <taxon>Cucurbitaceae</taxon>
        <taxon>Cucurbiteae</taxon>
        <taxon>Cucurbita</taxon>
    </lineage>
</organism>
<proteinExistence type="predicted"/>
<protein>
    <submittedName>
        <fullName evidence="3">Microspherule protein 1</fullName>
    </submittedName>
</protein>
<dbReference type="GO" id="GO:0071339">
    <property type="term" value="C:MLL1 complex"/>
    <property type="evidence" value="ECO:0007669"/>
    <property type="project" value="InterPro"/>
</dbReference>
<gene>
    <name evidence="3" type="primary">Mcrs1</name>
    <name evidence="3" type="ORF">SDJN03_01910</name>
</gene>
<evidence type="ECO:0000313" key="3">
    <source>
        <dbReference type="EMBL" id="KAG6608568.1"/>
    </source>
</evidence>
<name>A0AAV6P7W9_9ROSI</name>
<feature type="non-terminal residue" evidence="3">
    <location>
        <position position="1"/>
    </location>
</feature>
<accession>A0AAV6P7W9</accession>
<dbReference type="PROSITE" id="PS50006">
    <property type="entry name" value="FHA_DOMAIN"/>
    <property type="match status" value="1"/>
</dbReference>
<dbReference type="AlphaFoldDB" id="A0AAV6P7W9"/>
<sequence length="838" mass="91694">MGALAPIAPWSPEDDILLKNAVEAGASLEALAKGAVQFSRRFTVRELQERWHSLLYDPIVSEDASMSMIDVERSSSILPSKFNKFGNSKENKCIGGKRKSGSVRHCYYALRKRICNEPFNPMGPSYLVGDSDYVTEEPMSGNCIPPTSDDFGLQSSELGILPCNFSQNAMNNDDTEHTFHSGCQHTVEHFPQNLDNGHEGISHIMVDNLPFANESHAKELAPSASFPVHNLFENDLEAGPSTFGQLSTDQRVMGSEPEDNDVFNSPVSDSGASFHNVEYSSPLPGMPIWRNALSALPIDVGFADKDVPTGDSFELPDDDGNNNIQNARLAGYEAHSNSKLKIEVQHDHLKSPNATAEGCYLVEPSNSLLNTSNEDELFFMDVDGLSLLLSSPNEVNHDQTGNAINSEPVLPTDTMLDPPSACSGELYEKGSHCSDGHLDCSSEAHPSPSTSLNGQCPGKIDEPLFCTLNTEDPEIPSNDDVFLPPLSTIATMGYHFNDCMGPTFSSISDFSCKENSGEMTQNLVQRERKNHDGQPRVSTISMGLHCLAERGEKHLMSGAGVNLKLSHSNSIHVPSANKTSSINVNDDTILPVTLMEENNEISLEPNTSTSVKDHRLSREVGVQGVFGVEQDGMYSTSDHEELFIDSEDDLPHFSDIEAMILDMDLDPEDQDLYPSEEVLKYQHIDTRKRIIRLEQGINACMQRSIASHGALAVLCGRHSKHYIKKSEVLLGRATAEFIVDIDLGSEGSGNKISRRQAIIKIDQDGFFSLKNLGKCSISINNKDVAPGHCLRLNSGCLIEIRGMAFIFESNPVRMKQYVDNSEGAHVSALSSGSLDGKQ</sequence>
<evidence type="ECO:0000313" key="4">
    <source>
        <dbReference type="Proteomes" id="UP000685013"/>
    </source>
</evidence>
<evidence type="ECO:0000256" key="1">
    <source>
        <dbReference type="SAM" id="MobiDB-lite"/>
    </source>
</evidence>
<dbReference type="Pfam" id="PF00498">
    <property type="entry name" value="FHA"/>
    <property type="match status" value="1"/>
</dbReference>
<dbReference type="GO" id="GO:0045944">
    <property type="term" value="P:positive regulation of transcription by RNA polymerase II"/>
    <property type="evidence" value="ECO:0007669"/>
    <property type="project" value="TreeGrafter"/>
</dbReference>
<dbReference type="GO" id="GO:0031011">
    <property type="term" value="C:Ino80 complex"/>
    <property type="evidence" value="ECO:0007669"/>
    <property type="project" value="InterPro"/>
</dbReference>
<dbReference type="EMBL" id="JAGKQH010000001">
    <property type="protein sequence ID" value="KAG6608568.1"/>
    <property type="molecule type" value="Genomic_DNA"/>
</dbReference>
<dbReference type="Pfam" id="PF13325">
    <property type="entry name" value="MCRS_N"/>
    <property type="match status" value="1"/>
</dbReference>
<comment type="caution">
    <text evidence="3">The sequence shown here is derived from an EMBL/GenBank/DDBJ whole genome shotgun (WGS) entry which is preliminary data.</text>
</comment>
<dbReference type="PANTHER" id="PTHR13233">
    <property type="entry name" value="MICROSPHERULE PROTEIN 1"/>
    <property type="match status" value="1"/>
</dbReference>
<feature type="region of interest" description="Disordered" evidence="1">
    <location>
        <begin position="398"/>
        <end position="421"/>
    </location>
</feature>
<dbReference type="GO" id="GO:0044545">
    <property type="term" value="C:NSL complex"/>
    <property type="evidence" value="ECO:0007669"/>
    <property type="project" value="TreeGrafter"/>
</dbReference>
<dbReference type="SMART" id="SM00240">
    <property type="entry name" value="FHA"/>
    <property type="match status" value="1"/>
</dbReference>
<dbReference type="CDD" id="cd22687">
    <property type="entry name" value="FHA_MCRS1"/>
    <property type="match status" value="1"/>
</dbReference>
<dbReference type="PANTHER" id="PTHR13233:SF0">
    <property type="entry name" value="MICROSPHERULE PROTEIN 1"/>
    <property type="match status" value="1"/>
</dbReference>
<reference evidence="3 4" key="1">
    <citation type="journal article" date="2021" name="Hortic Res">
        <title>The domestication of Cucurbita argyrosperma as revealed by the genome of its wild relative.</title>
        <authorList>
            <person name="Barrera-Redondo J."/>
            <person name="Sanchez-de la Vega G."/>
            <person name="Aguirre-Liguori J.A."/>
            <person name="Castellanos-Morales G."/>
            <person name="Gutierrez-Guerrero Y.T."/>
            <person name="Aguirre-Dugua X."/>
            <person name="Aguirre-Planter E."/>
            <person name="Tenaillon M.I."/>
            <person name="Lira-Saade R."/>
            <person name="Eguiarte L.E."/>
        </authorList>
    </citation>
    <scope>NUCLEOTIDE SEQUENCE [LARGE SCALE GENOMIC DNA]</scope>
    <source>
        <strain evidence="3">JBR-2021</strain>
    </source>
</reference>
<dbReference type="InterPro" id="IPR025999">
    <property type="entry name" value="MCRS_N"/>
</dbReference>
<evidence type="ECO:0000259" key="2">
    <source>
        <dbReference type="PROSITE" id="PS50006"/>
    </source>
</evidence>
<keyword evidence="4" id="KW-1185">Reference proteome</keyword>
<dbReference type="Proteomes" id="UP000685013">
    <property type="component" value="Chromosome 1"/>
</dbReference>
<dbReference type="InterPro" id="IPR000253">
    <property type="entry name" value="FHA_dom"/>
</dbReference>